<dbReference type="Gene3D" id="1.25.40.10">
    <property type="entry name" value="Tetratricopeptide repeat domain"/>
    <property type="match status" value="1"/>
</dbReference>
<comment type="caution">
    <text evidence="8">The sequence shown here is derived from an EMBL/GenBank/DDBJ whole genome shotgun (WGS) entry which is preliminary data.</text>
</comment>
<evidence type="ECO:0000313" key="9">
    <source>
        <dbReference type="Proteomes" id="UP001153328"/>
    </source>
</evidence>
<dbReference type="InterPro" id="IPR027417">
    <property type="entry name" value="P-loop_NTPase"/>
</dbReference>
<evidence type="ECO:0000256" key="3">
    <source>
        <dbReference type="ARBA" id="ARBA00023015"/>
    </source>
</evidence>
<dbReference type="InterPro" id="IPR049945">
    <property type="entry name" value="AAA_22"/>
</dbReference>
<dbReference type="SUPFAM" id="SSF52540">
    <property type="entry name" value="P-loop containing nucleoside triphosphate hydrolases"/>
    <property type="match status" value="1"/>
</dbReference>
<evidence type="ECO:0000256" key="1">
    <source>
        <dbReference type="ARBA" id="ARBA00005820"/>
    </source>
</evidence>
<dbReference type="GO" id="GO:0006355">
    <property type="term" value="P:regulation of DNA-templated transcription"/>
    <property type="evidence" value="ECO:0007669"/>
    <property type="project" value="InterPro"/>
</dbReference>
<dbReference type="AlphaFoldDB" id="A0A9W4MBT1"/>
<dbReference type="Pfam" id="PF00486">
    <property type="entry name" value="Trans_reg_C"/>
    <property type="match status" value="1"/>
</dbReference>
<dbReference type="InterPro" id="IPR005158">
    <property type="entry name" value="BTAD"/>
</dbReference>
<dbReference type="SMART" id="SM01043">
    <property type="entry name" value="BTAD"/>
    <property type="match status" value="1"/>
</dbReference>
<dbReference type="RefSeq" id="WP_205042991.1">
    <property type="nucleotide sequence ID" value="NZ_CAJVAX010000017.1"/>
</dbReference>
<evidence type="ECO:0000259" key="7">
    <source>
        <dbReference type="SMART" id="SM01043"/>
    </source>
</evidence>
<accession>A0A9W4MBT1</accession>
<keyword evidence="5" id="KW-0804">Transcription</keyword>
<feature type="domain" description="Bacterial transcriptional activator" evidence="7">
    <location>
        <begin position="450"/>
        <end position="587"/>
    </location>
</feature>
<dbReference type="EMBL" id="CAJVAX010000017">
    <property type="protein sequence ID" value="CAG7642762.1"/>
    <property type="molecule type" value="Genomic_DNA"/>
</dbReference>
<protein>
    <submittedName>
        <fullName evidence="8">OmpR/PhoB-type domain-containing protein</fullName>
    </submittedName>
</protein>
<keyword evidence="3" id="KW-0805">Transcription regulation</keyword>
<dbReference type="Pfam" id="PF03704">
    <property type="entry name" value="BTAD"/>
    <property type="match status" value="1"/>
</dbReference>
<proteinExistence type="inferred from homology"/>
<gene>
    <name evidence="8" type="ORF">SBRY_30693</name>
</gene>
<dbReference type="Pfam" id="PF13401">
    <property type="entry name" value="AAA_22"/>
    <property type="match status" value="1"/>
</dbReference>
<organism evidence="8 9">
    <name type="scientific">Actinacidiphila bryophytorum</name>
    <dbReference type="NCBI Taxonomy" id="1436133"/>
    <lineage>
        <taxon>Bacteria</taxon>
        <taxon>Bacillati</taxon>
        <taxon>Actinomycetota</taxon>
        <taxon>Actinomycetes</taxon>
        <taxon>Kitasatosporales</taxon>
        <taxon>Streptomycetaceae</taxon>
        <taxon>Actinacidiphila</taxon>
    </lineage>
</organism>
<dbReference type="GO" id="GO:0000160">
    <property type="term" value="P:phosphorelay signal transduction system"/>
    <property type="evidence" value="ECO:0007669"/>
    <property type="project" value="UniProtKB-KW"/>
</dbReference>
<dbReference type="Gene3D" id="1.10.10.10">
    <property type="entry name" value="Winged helix-like DNA-binding domain superfamily/Winged helix DNA-binding domain"/>
    <property type="match status" value="1"/>
</dbReference>
<comment type="similarity">
    <text evidence="1">Belongs to the AfsR/DnrI/RedD regulatory family.</text>
</comment>
<evidence type="ECO:0000256" key="2">
    <source>
        <dbReference type="ARBA" id="ARBA00023012"/>
    </source>
</evidence>
<dbReference type="InterPro" id="IPR051677">
    <property type="entry name" value="AfsR-DnrI-RedD_regulator"/>
</dbReference>
<dbReference type="GO" id="GO:0016887">
    <property type="term" value="F:ATP hydrolysis activity"/>
    <property type="evidence" value="ECO:0007669"/>
    <property type="project" value="InterPro"/>
</dbReference>
<keyword evidence="2" id="KW-0902">Two-component regulatory system</keyword>
<evidence type="ECO:0000313" key="8">
    <source>
        <dbReference type="EMBL" id="CAG7642762.1"/>
    </source>
</evidence>
<keyword evidence="9" id="KW-1185">Reference proteome</keyword>
<dbReference type="SUPFAM" id="SSF46894">
    <property type="entry name" value="C-terminal effector domain of the bipartite response regulators"/>
    <property type="match status" value="1"/>
</dbReference>
<evidence type="ECO:0000259" key="6">
    <source>
        <dbReference type="SMART" id="SM00862"/>
    </source>
</evidence>
<sequence>MTHRRPASSPGSLPAPPPEVRGRVVAHLAGVQAAPLALLVAPAGYGKSILLSQHAAAFTGQVLTWRPHRGAHEPASLLNRVTRQLLGTGPGLGPEVGPWESAEPATVESVLAAIEQRPNPVLLIVDDAHLIHGSPVEAALEEMALLAPANLRIVLAGRRRPAINLARHELSGAVVLTPRELALDAAEIQEVLRASAPDGSERAAGGEAGRAEALVRLTEGWPVALRLCAQSPRRTGRSVAALADSTLAVAAVRGYLDREVLGVLPAALARDFERICRASPGRWLHDDGSGVLDELDTAYGLVRRRADGRYDCVPLLREHVRRRAAPVPAVAPGPTLLPPDSGPPPALHLRCFRRFEAAFGEQELDWSVTRPRVRALARLLAVHAGQPVHRERLMAALWPESPERTASRGLQVALSALRTFLEPGADRGRTRLLIRSGEAYMIALPPGGSCDVQRFEAAVTTGLRAAAHGAGGAEQAAESLGLALRLYTGELLPEDGPAEWVVPLREHYRSQAVRAAHTLAEVELDRGRPAAAAAAARAGLAVDPFQDAVWRLLVTAHRAAGDPAAAHQASMRHARVLAALDVPPRGLTEV</sequence>
<reference evidence="8" key="1">
    <citation type="submission" date="2021-06" db="EMBL/GenBank/DDBJ databases">
        <authorList>
            <person name="Arsene-Ploetze F."/>
        </authorList>
    </citation>
    <scope>NUCLEOTIDE SEQUENCE</scope>
    <source>
        <strain evidence="8">SBRY1</strain>
    </source>
</reference>
<dbReference type="InterPro" id="IPR001867">
    <property type="entry name" value="OmpR/PhoB-type_DNA-bd"/>
</dbReference>
<dbReference type="Proteomes" id="UP001153328">
    <property type="component" value="Unassembled WGS sequence"/>
</dbReference>
<evidence type="ECO:0000256" key="5">
    <source>
        <dbReference type="ARBA" id="ARBA00023163"/>
    </source>
</evidence>
<dbReference type="InterPro" id="IPR016032">
    <property type="entry name" value="Sig_transdc_resp-reg_C-effctor"/>
</dbReference>
<evidence type="ECO:0000256" key="4">
    <source>
        <dbReference type="ARBA" id="ARBA00023125"/>
    </source>
</evidence>
<name>A0A9W4MBT1_9ACTN</name>
<dbReference type="SUPFAM" id="SSF48452">
    <property type="entry name" value="TPR-like"/>
    <property type="match status" value="1"/>
</dbReference>
<feature type="domain" description="OmpR/PhoB-type" evidence="6">
    <location>
        <begin position="365"/>
        <end position="442"/>
    </location>
</feature>
<dbReference type="PANTHER" id="PTHR35807:SF1">
    <property type="entry name" value="TRANSCRIPTIONAL REGULATOR REDD"/>
    <property type="match status" value="1"/>
</dbReference>
<dbReference type="InterPro" id="IPR036388">
    <property type="entry name" value="WH-like_DNA-bd_sf"/>
</dbReference>
<keyword evidence="4" id="KW-0238">DNA-binding</keyword>
<dbReference type="GO" id="GO:0003677">
    <property type="term" value="F:DNA binding"/>
    <property type="evidence" value="ECO:0007669"/>
    <property type="project" value="UniProtKB-KW"/>
</dbReference>
<dbReference type="InterPro" id="IPR011990">
    <property type="entry name" value="TPR-like_helical_dom_sf"/>
</dbReference>
<dbReference type="SMART" id="SM00862">
    <property type="entry name" value="Trans_reg_C"/>
    <property type="match status" value="1"/>
</dbReference>
<dbReference type="PANTHER" id="PTHR35807">
    <property type="entry name" value="TRANSCRIPTIONAL REGULATOR REDD-RELATED"/>
    <property type="match status" value="1"/>
</dbReference>